<gene>
    <name evidence="3" type="ORF">PIB30_051087</name>
</gene>
<feature type="region of interest" description="Disordered" evidence="1">
    <location>
        <begin position="1"/>
        <end position="25"/>
    </location>
</feature>
<dbReference type="EMBL" id="JASCZI010272218">
    <property type="protein sequence ID" value="MED6221087.1"/>
    <property type="molecule type" value="Genomic_DNA"/>
</dbReference>
<proteinExistence type="predicted"/>
<reference evidence="3 4" key="1">
    <citation type="journal article" date="2023" name="Plants (Basel)">
        <title>Bridging the Gap: Combining Genomics and Transcriptomics Approaches to Understand Stylosanthes scabra, an Orphan Legume from the Brazilian Caatinga.</title>
        <authorList>
            <person name="Ferreira-Neto J.R.C."/>
            <person name="da Silva M.D."/>
            <person name="Binneck E."/>
            <person name="de Melo N.F."/>
            <person name="da Silva R.H."/>
            <person name="de Melo A.L.T.M."/>
            <person name="Pandolfi V."/>
            <person name="Bustamante F.O."/>
            <person name="Brasileiro-Vidal A.C."/>
            <person name="Benko-Iseppon A.M."/>
        </authorList>
    </citation>
    <scope>NUCLEOTIDE SEQUENCE [LARGE SCALE GENOMIC DNA]</scope>
    <source>
        <tissue evidence="3">Leaves</tissue>
    </source>
</reference>
<organism evidence="3 4">
    <name type="scientific">Stylosanthes scabra</name>
    <dbReference type="NCBI Taxonomy" id="79078"/>
    <lineage>
        <taxon>Eukaryota</taxon>
        <taxon>Viridiplantae</taxon>
        <taxon>Streptophyta</taxon>
        <taxon>Embryophyta</taxon>
        <taxon>Tracheophyta</taxon>
        <taxon>Spermatophyta</taxon>
        <taxon>Magnoliopsida</taxon>
        <taxon>eudicotyledons</taxon>
        <taxon>Gunneridae</taxon>
        <taxon>Pentapetalae</taxon>
        <taxon>rosids</taxon>
        <taxon>fabids</taxon>
        <taxon>Fabales</taxon>
        <taxon>Fabaceae</taxon>
        <taxon>Papilionoideae</taxon>
        <taxon>50 kb inversion clade</taxon>
        <taxon>dalbergioids sensu lato</taxon>
        <taxon>Dalbergieae</taxon>
        <taxon>Pterocarpus clade</taxon>
        <taxon>Stylosanthes</taxon>
    </lineage>
</organism>
<keyword evidence="2" id="KW-0812">Transmembrane</keyword>
<dbReference type="PANTHER" id="PTHR36396">
    <property type="entry name" value="MALTASE-GLUCOAMYLASE, INTESTINAL PROTEIN"/>
    <property type="match status" value="1"/>
</dbReference>
<protein>
    <submittedName>
        <fullName evidence="3">Uncharacterized protein</fullName>
    </submittedName>
</protein>
<feature type="transmembrane region" description="Helical" evidence="2">
    <location>
        <begin position="142"/>
        <end position="166"/>
    </location>
</feature>
<evidence type="ECO:0000313" key="3">
    <source>
        <dbReference type="EMBL" id="MED6221087.1"/>
    </source>
</evidence>
<sequence length="177" mass="19967">MAEKSTASPTPQTPSPLPRRRPSRVQYVEVECRSSGKTRRFAANTDARSAVEVINMRLKKEEVGLPAALHIEAVKDGEEPIVFGPNSILVSYGDGWKLQTVTQADLFPTEEIRDRDVGRISKQAFDSGVLHPKKRASKPFRLLYILKIVFAFIFIFVLAAIFTMFLDYLPELILFVK</sequence>
<evidence type="ECO:0000256" key="1">
    <source>
        <dbReference type="SAM" id="MobiDB-lite"/>
    </source>
</evidence>
<name>A0ABU6ZGP1_9FABA</name>
<keyword evidence="2" id="KW-1133">Transmembrane helix</keyword>
<comment type="caution">
    <text evidence="3">The sequence shown here is derived from an EMBL/GenBank/DDBJ whole genome shotgun (WGS) entry which is preliminary data.</text>
</comment>
<keyword evidence="4" id="KW-1185">Reference proteome</keyword>
<accession>A0ABU6ZGP1</accession>
<feature type="compositionally biased region" description="Low complexity" evidence="1">
    <location>
        <begin position="1"/>
        <end position="10"/>
    </location>
</feature>
<keyword evidence="2" id="KW-0472">Membrane</keyword>
<evidence type="ECO:0000256" key="2">
    <source>
        <dbReference type="SAM" id="Phobius"/>
    </source>
</evidence>
<evidence type="ECO:0000313" key="4">
    <source>
        <dbReference type="Proteomes" id="UP001341840"/>
    </source>
</evidence>
<dbReference type="Proteomes" id="UP001341840">
    <property type="component" value="Unassembled WGS sequence"/>
</dbReference>
<dbReference type="PANTHER" id="PTHR36396:SF1">
    <property type="entry name" value="MALTASE-GLUCOAMYLASE, INTESTINAL PROTEIN"/>
    <property type="match status" value="1"/>
</dbReference>